<name>A0A1F8DUW8_9BACT</name>
<dbReference type="PANTHER" id="PTHR47505">
    <property type="entry name" value="DNA UTILIZATION PROTEIN YHGH"/>
    <property type="match status" value="1"/>
</dbReference>
<protein>
    <recommendedName>
        <fullName evidence="2">Phosphoribosyltransferase domain-containing protein</fullName>
    </recommendedName>
</protein>
<dbReference type="PANTHER" id="PTHR47505:SF1">
    <property type="entry name" value="DNA UTILIZATION PROTEIN YHGH"/>
    <property type="match status" value="1"/>
</dbReference>
<dbReference type="AlphaFoldDB" id="A0A1F8DUW8"/>
<dbReference type="CDD" id="cd06223">
    <property type="entry name" value="PRTases_typeI"/>
    <property type="match status" value="1"/>
</dbReference>
<evidence type="ECO:0000313" key="3">
    <source>
        <dbReference type="EMBL" id="OGM92410.1"/>
    </source>
</evidence>
<evidence type="ECO:0000259" key="2">
    <source>
        <dbReference type="Pfam" id="PF00156"/>
    </source>
</evidence>
<evidence type="ECO:0000256" key="1">
    <source>
        <dbReference type="ARBA" id="ARBA00008007"/>
    </source>
</evidence>
<dbReference type="Proteomes" id="UP000177029">
    <property type="component" value="Unassembled WGS sequence"/>
</dbReference>
<reference evidence="3 4" key="1">
    <citation type="journal article" date="2016" name="Nat. Commun.">
        <title>Thousands of microbial genomes shed light on interconnected biogeochemical processes in an aquifer system.</title>
        <authorList>
            <person name="Anantharaman K."/>
            <person name="Brown C.T."/>
            <person name="Hug L.A."/>
            <person name="Sharon I."/>
            <person name="Castelle C.J."/>
            <person name="Probst A.J."/>
            <person name="Thomas B.C."/>
            <person name="Singh A."/>
            <person name="Wilkins M.J."/>
            <person name="Karaoz U."/>
            <person name="Brodie E.L."/>
            <person name="Williams K.H."/>
            <person name="Hubbard S.S."/>
            <person name="Banfield J.F."/>
        </authorList>
    </citation>
    <scope>NUCLEOTIDE SEQUENCE [LARGE SCALE GENOMIC DNA]</scope>
</reference>
<proteinExistence type="inferred from homology"/>
<dbReference type="Gene3D" id="3.40.50.2020">
    <property type="match status" value="1"/>
</dbReference>
<evidence type="ECO:0000313" key="4">
    <source>
        <dbReference type="Proteomes" id="UP000177029"/>
    </source>
</evidence>
<accession>A0A1F8DUW8</accession>
<comment type="similarity">
    <text evidence="1">Belongs to the ComF/GntX family.</text>
</comment>
<dbReference type="Pfam" id="PF00156">
    <property type="entry name" value="Pribosyltran"/>
    <property type="match status" value="1"/>
</dbReference>
<dbReference type="STRING" id="1802555.A2755_01470"/>
<feature type="domain" description="Phosphoribosyltransferase" evidence="2">
    <location>
        <begin position="192"/>
        <end position="282"/>
    </location>
</feature>
<organism evidence="3 4">
    <name type="scientific">Candidatus Wolfebacteria bacterium RIFCSPHIGHO2_01_FULL_48_22</name>
    <dbReference type="NCBI Taxonomy" id="1802555"/>
    <lineage>
        <taxon>Bacteria</taxon>
        <taxon>Candidatus Wolfeibacteriota</taxon>
    </lineage>
</organism>
<gene>
    <name evidence="3" type="ORF">A2755_01470</name>
</gene>
<comment type="caution">
    <text evidence="3">The sequence shown here is derived from an EMBL/GenBank/DDBJ whole genome shotgun (WGS) entry which is preliminary data.</text>
</comment>
<dbReference type="SUPFAM" id="SSF53271">
    <property type="entry name" value="PRTase-like"/>
    <property type="match status" value="1"/>
</dbReference>
<dbReference type="InterPro" id="IPR029057">
    <property type="entry name" value="PRTase-like"/>
</dbReference>
<dbReference type="InterPro" id="IPR000836">
    <property type="entry name" value="PRTase_dom"/>
</dbReference>
<sequence length="285" mass="32847">MFETNFEFLVLNFESISNVLISEYRRFIIQSFGLESKLEIQNSKLYMRMKLQLWTHQSILYSIAHPMKNIIKSLSSYTLDSLFPPVCLNCKAPIPDQDRLLCGNCFAHIHLRIGRPQREPEFYILAAATDYEEPMPALIRWFKYGKLYPLEMFLSALLVVYLKKLRVPVRRYRIASIPLHFLRERKRGFNQSAVLAKHIAAYFGARYVDVLSRTDYTKPQAKLKIKKRAKNIAGCFICARPDEVKNKNIIIVDDVTTTGATLREACAVLKKHGARSVIALVISKA</sequence>
<dbReference type="InterPro" id="IPR051910">
    <property type="entry name" value="ComF/GntX_DNA_util-trans"/>
</dbReference>
<dbReference type="EMBL" id="MGIP01000002">
    <property type="protein sequence ID" value="OGM92410.1"/>
    <property type="molecule type" value="Genomic_DNA"/>
</dbReference>